<dbReference type="Pfam" id="PF00072">
    <property type="entry name" value="Response_reg"/>
    <property type="match status" value="1"/>
</dbReference>
<feature type="domain" description="Response regulatory" evidence="4">
    <location>
        <begin position="7"/>
        <end position="123"/>
    </location>
</feature>
<dbReference type="SUPFAM" id="SSF52172">
    <property type="entry name" value="CheY-like"/>
    <property type="match status" value="1"/>
</dbReference>
<reference evidence="5" key="1">
    <citation type="submission" date="2020-04" db="EMBL/GenBank/DDBJ databases">
        <authorList>
            <person name="Zhang T."/>
        </authorList>
    </citation>
    <scope>NUCLEOTIDE SEQUENCE</scope>
    <source>
        <strain evidence="5">HKST-UBA03</strain>
    </source>
</reference>
<dbReference type="AlphaFoldDB" id="A0A955RS51"/>
<dbReference type="EMBL" id="JAGQKZ010000028">
    <property type="protein sequence ID" value="MCA9392215.1"/>
    <property type="molecule type" value="Genomic_DNA"/>
</dbReference>
<gene>
    <name evidence="5" type="ORF">KC614_03370</name>
</gene>
<dbReference type="PANTHER" id="PTHR44591">
    <property type="entry name" value="STRESS RESPONSE REGULATOR PROTEIN 1"/>
    <property type="match status" value="1"/>
</dbReference>
<organism evidence="5 6">
    <name type="scientific">candidate division WWE3 bacterium</name>
    <dbReference type="NCBI Taxonomy" id="2053526"/>
    <lineage>
        <taxon>Bacteria</taxon>
        <taxon>Katanobacteria</taxon>
    </lineage>
</organism>
<dbReference type="GO" id="GO:0000160">
    <property type="term" value="P:phosphorelay signal transduction system"/>
    <property type="evidence" value="ECO:0007669"/>
    <property type="project" value="UniProtKB-KW"/>
</dbReference>
<evidence type="ECO:0000313" key="6">
    <source>
        <dbReference type="Proteomes" id="UP000751518"/>
    </source>
</evidence>
<feature type="modified residue" description="4-aspartylphosphate" evidence="3">
    <location>
        <position position="56"/>
    </location>
</feature>
<name>A0A955RS51_UNCKA</name>
<dbReference type="PANTHER" id="PTHR44591:SF14">
    <property type="entry name" value="PROTEIN PILG"/>
    <property type="match status" value="1"/>
</dbReference>
<sequence length="154" mass="17219">MQGEGKSVLFVEDERAYRKVVVPRLVAEGMGVIEADTGESGVKLGLAQHPEVVIIDIMLPGMDGWEVLRRIREDKEWGYNVPVILLTSLTAQKPPEDIVNQTTIYLEKTAWDLNDIVRVVKEAASVCDYYKSAGKTDWDLVEVTGKIKQRMGLS</sequence>
<evidence type="ECO:0000259" key="4">
    <source>
        <dbReference type="PROSITE" id="PS50110"/>
    </source>
</evidence>
<dbReference type="SMART" id="SM00448">
    <property type="entry name" value="REC"/>
    <property type="match status" value="1"/>
</dbReference>
<dbReference type="InterPro" id="IPR001789">
    <property type="entry name" value="Sig_transdc_resp-reg_receiver"/>
</dbReference>
<accession>A0A955RS51</accession>
<proteinExistence type="predicted"/>
<keyword evidence="2" id="KW-0902">Two-component regulatory system</keyword>
<comment type="caution">
    <text evidence="5">The sequence shown here is derived from an EMBL/GenBank/DDBJ whole genome shotgun (WGS) entry which is preliminary data.</text>
</comment>
<evidence type="ECO:0000256" key="1">
    <source>
        <dbReference type="ARBA" id="ARBA00022553"/>
    </source>
</evidence>
<dbReference type="PROSITE" id="PS50110">
    <property type="entry name" value="RESPONSE_REGULATORY"/>
    <property type="match status" value="1"/>
</dbReference>
<evidence type="ECO:0000256" key="2">
    <source>
        <dbReference type="ARBA" id="ARBA00023012"/>
    </source>
</evidence>
<evidence type="ECO:0000313" key="5">
    <source>
        <dbReference type="EMBL" id="MCA9392215.1"/>
    </source>
</evidence>
<protein>
    <submittedName>
        <fullName evidence="5">Response regulator</fullName>
    </submittedName>
</protein>
<dbReference type="Gene3D" id="3.40.50.2300">
    <property type="match status" value="1"/>
</dbReference>
<keyword evidence="1 3" id="KW-0597">Phosphoprotein</keyword>
<dbReference type="Proteomes" id="UP000751518">
    <property type="component" value="Unassembled WGS sequence"/>
</dbReference>
<evidence type="ECO:0000256" key="3">
    <source>
        <dbReference type="PROSITE-ProRule" id="PRU00169"/>
    </source>
</evidence>
<dbReference type="InterPro" id="IPR050595">
    <property type="entry name" value="Bact_response_regulator"/>
</dbReference>
<reference evidence="5" key="2">
    <citation type="journal article" date="2021" name="Microbiome">
        <title>Successional dynamics and alternative stable states in a saline activated sludge microbial community over 9 years.</title>
        <authorList>
            <person name="Wang Y."/>
            <person name="Ye J."/>
            <person name="Ju F."/>
            <person name="Liu L."/>
            <person name="Boyd J.A."/>
            <person name="Deng Y."/>
            <person name="Parks D.H."/>
            <person name="Jiang X."/>
            <person name="Yin X."/>
            <person name="Woodcroft B.J."/>
            <person name="Tyson G.W."/>
            <person name="Hugenholtz P."/>
            <person name="Polz M.F."/>
            <person name="Zhang T."/>
        </authorList>
    </citation>
    <scope>NUCLEOTIDE SEQUENCE</scope>
    <source>
        <strain evidence="5">HKST-UBA03</strain>
    </source>
</reference>
<dbReference type="InterPro" id="IPR011006">
    <property type="entry name" value="CheY-like_superfamily"/>
</dbReference>
<dbReference type="CDD" id="cd17574">
    <property type="entry name" value="REC_OmpR"/>
    <property type="match status" value="1"/>
</dbReference>